<sequence length="114" mass="13348">MLLINIDLQVERSIKTFPAIFQKGGRKTMDLWREVFTTYNYQEFSRMEDALTEHGIPYRCKYEDCSAVSHKSFFGSRTSFIMRNLPDKILYKISVKESDMDFVASLAPSLRFIS</sequence>
<name>C4G9G4_9FIRM</name>
<evidence type="ECO:0000313" key="2">
    <source>
        <dbReference type="Proteomes" id="UP000003494"/>
    </source>
</evidence>
<dbReference type="HOGENOM" id="CLU_2119463_0_0_9"/>
<accession>C4G9G4</accession>
<evidence type="ECO:0000313" key="1">
    <source>
        <dbReference type="EMBL" id="EEP29261.1"/>
    </source>
</evidence>
<dbReference type="Proteomes" id="UP000003494">
    <property type="component" value="Unassembled WGS sequence"/>
</dbReference>
<reference evidence="1" key="1">
    <citation type="submission" date="2009-04" db="EMBL/GenBank/DDBJ databases">
        <authorList>
            <person name="Weinstock G."/>
            <person name="Sodergren E."/>
            <person name="Clifton S."/>
            <person name="Fulton L."/>
            <person name="Fulton B."/>
            <person name="Courtney L."/>
            <person name="Fronick C."/>
            <person name="Harrison M."/>
            <person name="Strong C."/>
            <person name="Farmer C."/>
            <person name="Delahaunty K."/>
            <person name="Markovic C."/>
            <person name="Hall O."/>
            <person name="Minx P."/>
            <person name="Tomlinson C."/>
            <person name="Mitreva M."/>
            <person name="Nelson J."/>
            <person name="Hou S."/>
            <person name="Wollam A."/>
            <person name="Pepin K.H."/>
            <person name="Johnson M."/>
            <person name="Bhonagiri V."/>
            <person name="Nash W.E."/>
            <person name="Warren W."/>
            <person name="Chinwalla A."/>
            <person name="Mardis E.R."/>
            <person name="Wilson R.K."/>
        </authorList>
    </citation>
    <scope>NUCLEOTIDE SEQUENCE [LARGE SCALE GENOMIC DNA]</scope>
    <source>
        <strain evidence="1">DSM 14600</strain>
    </source>
</reference>
<dbReference type="STRING" id="626523.GCWU000342_00617"/>
<protein>
    <submittedName>
        <fullName evidence="1">Uncharacterized protein</fullName>
    </submittedName>
</protein>
<organism evidence="1 2">
    <name type="scientific">Shuttleworthella satelles DSM 14600</name>
    <dbReference type="NCBI Taxonomy" id="626523"/>
    <lineage>
        <taxon>Bacteria</taxon>
        <taxon>Bacillati</taxon>
        <taxon>Bacillota</taxon>
        <taxon>Clostridia</taxon>
        <taxon>Lachnospirales</taxon>
        <taxon>Lachnospiraceae</taxon>
        <taxon>Shuttleworthella</taxon>
    </lineage>
</organism>
<proteinExistence type="predicted"/>
<dbReference type="AlphaFoldDB" id="C4G9G4"/>
<comment type="caution">
    <text evidence="1">The sequence shown here is derived from an EMBL/GenBank/DDBJ whole genome shotgun (WGS) entry which is preliminary data.</text>
</comment>
<gene>
    <name evidence="1" type="ORF">GCWU000342_00617</name>
</gene>
<keyword evidence="2" id="KW-1185">Reference proteome</keyword>
<dbReference type="EMBL" id="ACIP02000001">
    <property type="protein sequence ID" value="EEP29261.1"/>
    <property type="molecule type" value="Genomic_DNA"/>
</dbReference>